<keyword evidence="1" id="KW-0489">Methyltransferase</keyword>
<dbReference type="Gene3D" id="1.10.287.1890">
    <property type="match status" value="1"/>
</dbReference>
<dbReference type="PANTHER" id="PTHR38451:SF1">
    <property type="entry name" value="TRNA (ADENINE(22)-N(1))-METHYLTRANSFERASE"/>
    <property type="match status" value="1"/>
</dbReference>
<dbReference type="OrthoDB" id="5881184at2"/>
<gene>
    <name evidence="1" type="ORF">SAMN05216565_106137</name>
</gene>
<dbReference type="STRING" id="930152.SAMN05216565_106137"/>
<dbReference type="Pfam" id="PF04816">
    <property type="entry name" value="TrmK"/>
    <property type="match status" value="1"/>
</dbReference>
<dbReference type="EMBL" id="FNJU01000006">
    <property type="protein sequence ID" value="SDP75433.1"/>
    <property type="molecule type" value="Genomic_DNA"/>
</dbReference>
<evidence type="ECO:0000313" key="2">
    <source>
        <dbReference type="Proteomes" id="UP000199159"/>
    </source>
</evidence>
<dbReference type="PANTHER" id="PTHR38451">
    <property type="entry name" value="TRNA (ADENINE(22)-N(1))-METHYLTRANSFERASE"/>
    <property type="match status" value="1"/>
</dbReference>
<proteinExistence type="predicted"/>
<dbReference type="PIRSF" id="PIRSF018637">
    <property type="entry name" value="TrmK"/>
    <property type="match status" value="1"/>
</dbReference>
<dbReference type="SUPFAM" id="SSF53335">
    <property type="entry name" value="S-adenosyl-L-methionine-dependent methyltransferases"/>
    <property type="match status" value="1"/>
</dbReference>
<dbReference type="GO" id="GO:0160105">
    <property type="term" value="F:tRNA (adenine(22)-N1)-methyltransferase activity"/>
    <property type="evidence" value="ECO:0007669"/>
    <property type="project" value="InterPro"/>
</dbReference>
<dbReference type="AlphaFoldDB" id="A0A1H0VAN5"/>
<dbReference type="Gene3D" id="3.40.50.150">
    <property type="entry name" value="Vaccinia Virus protein VP39"/>
    <property type="match status" value="1"/>
</dbReference>
<accession>A0A1H0VAN5</accession>
<dbReference type="InterPro" id="IPR006901">
    <property type="entry name" value="TrmK"/>
</dbReference>
<name>A0A1H0VAN5_9BACI</name>
<dbReference type="InterPro" id="IPR029063">
    <property type="entry name" value="SAM-dependent_MTases_sf"/>
</dbReference>
<evidence type="ECO:0000313" key="1">
    <source>
        <dbReference type="EMBL" id="SDP75433.1"/>
    </source>
</evidence>
<dbReference type="Proteomes" id="UP000199159">
    <property type="component" value="Unassembled WGS sequence"/>
</dbReference>
<organism evidence="1 2">
    <name type="scientific">Litchfieldia salsa</name>
    <dbReference type="NCBI Taxonomy" id="930152"/>
    <lineage>
        <taxon>Bacteria</taxon>
        <taxon>Bacillati</taxon>
        <taxon>Bacillota</taxon>
        <taxon>Bacilli</taxon>
        <taxon>Bacillales</taxon>
        <taxon>Bacillaceae</taxon>
        <taxon>Litchfieldia</taxon>
    </lineage>
</organism>
<reference evidence="2" key="1">
    <citation type="submission" date="2016-10" db="EMBL/GenBank/DDBJ databases">
        <authorList>
            <person name="Varghese N."/>
            <person name="Submissions S."/>
        </authorList>
    </citation>
    <scope>NUCLEOTIDE SEQUENCE [LARGE SCALE GENOMIC DNA]</scope>
    <source>
        <strain evidence="2">IBRC-M10078</strain>
    </source>
</reference>
<keyword evidence="2" id="KW-1185">Reference proteome</keyword>
<dbReference type="GO" id="GO:0032259">
    <property type="term" value="P:methylation"/>
    <property type="evidence" value="ECO:0007669"/>
    <property type="project" value="UniProtKB-KW"/>
</dbReference>
<sequence length="235" mass="26271">MNELQLSKRLEAVASNILPNSILADIGSDHAYLPCYAFLKGKISSAIAGEINDGPFRSAQEQVRKSNLAEVIEVRKGNGLEVIQPNEVDCITIAGMGGTLITSILEEGSNKLEGVSRLVLQPNIGAINIRKWLIQNNWGITSETILEEDGKIYEIIVADRGNTEKSYEDLKAGLLLGPFLLKEKNKVFIKKWTNELQHWNQIMMKLQSAESTPENNEKRKEIEEKIKIVKEVLDD</sequence>
<dbReference type="RefSeq" id="WP_090855111.1">
    <property type="nucleotide sequence ID" value="NZ_FNJU01000006.1"/>
</dbReference>
<keyword evidence="1" id="KW-0808">Transferase</keyword>
<protein>
    <submittedName>
        <fullName evidence="1">tRNA (Adenine22-N1)-methyltransferase</fullName>
    </submittedName>
</protein>